<sequence length="85" mass="9711">MARICEVERRLEENISNTQSPLLSPEFRSPTCPEPQLTTLPEPSTSNYFPSQIPNLSPKTLKLNSQQRTISGLRSKINRIQMKKN</sequence>
<evidence type="ECO:0000313" key="3">
    <source>
        <dbReference type="Proteomes" id="UP001566132"/>
    </source>
</evidence>
<evidence type="ECO:0000256" key="1">
    <source>
        <dbReference type="SAM" id="MobiDB-lite"/>
    </source>
</evidence>
<dbReference type="EMBL" id="JBDJPC010000003">
    <property type="protein sequence ID" value="KAL1510028.1"/>
    <property type="molecule type" value="Genomic_DNA"/>
</dbReference>
<evidence type="ECO:0000313" key="2">
    <source>
        <dbReference type="EMBL" id="KAL1510028.1"/>
    </source>
</evidence>
<proteinExistence type="predicted"/>
<keyword evidence="3" id="KW-1185">Reference proteome</keyword>
<gene>
    <name evidence="2" type="ORF">ABEB36_004684</name>
</gene>
<reference evidence="2 3" key="1">
    <citation type="submission" date="2024-05" db="EMBL/GenBank/DDBJ databases">
        <title>Genetic variation in Jamaican populations of the coffee berry borer (Hypothenemus hampei).</title>
        <authorList>
            <person name="Errbii M."/>
            <person name="Myrie A."/>
        </authorList>
    </citation>
    <scope>NUCLEOTIDE SEQUENCE [LARGE SCALE GENOMIC DNA]</scope>
    <source>
        <strain evidence="2">JA-Hopewell-2020-01-JO</strain>
        <tissue evidence="2">Whole body</tissue>
    </source>
</reference>
<dbReference type="AlphaFoldDB" id="A0ABD1F786"/>
<organism evidence="2 3">
    <name type="scientific">Hypothenemus hampei</name>
    <name type="common">Coffee berry borer</name>
    <dbReference type="NCBI Taxonomy" id="57062"/>
    <lineage>
        <taxon>Eukaryota</taxon>
        <taxon>Metazoa</taxon>
        <taxon>Ecdysozoa</taxon>
        <taxon>Arthropoda</taxon>
        <taxon>Hexapoda</taxon>
        <taxon>Insecta</taxon>
        <taxon>Pterygota</taxon>
        <taxon>Neoptera</taxon>
        <taxon>Endopterygota</taxon>
        <taxon>Coleoptera</taxon>
        <taxon>Polyphaga</taxon>
        <taxon>Cucujiformia</taxon>
        <taxon>Curculionidae</taxon>
        <taxon>Scolytinae</taxon>
        <taxon>Hypothenemus</taxon>
    </lineage>
</organism>
<comment type="caution">
    <text evidence="2">The sequence shown here is derived from an EMBL/GenBank/DDBJ whole genome shotgun (WGS) entry which is preliminary data.</text>
</comment>
<name>A0ABD1F786_HYPHA</name>
<dbReference type="Proteomes" id="UP001566132">
    <property type="component" value="Unassembled WGS sequence"/>
</dbReference>
<accession>A0ABD1F786</accession>
<protein>
    <submittedName>
        <fullName evidence="2">Uncharacterized protein</fullName>
    </submittedName>
</protein>
<feature type="region of interest" description="Disordered" evidence="1">
    <location>
        <begin position="14"/>
        <end position="44"/>
    </location>
</feature>